<organism evidence="1 2">
    <name type="scientific">Tribolium castaneum</name>
    <name type="common">Red flour beetle</name>
    <dbReference type="NCBI Taxonomy" id="7070"/>
    <lineage>
        <taxon>Eukaryota</taxon>
        <taxon>Metazoa</taxon>
        <taxon>Ecdysozoa</taxon>
        <taxon>Arthropoda</taxon>
        <taxon>Hexapoda</taxon>
        <taxon>Insecta</taxon>
        <taxon>Pterygota</taxon>
        <taxon>Neoptera</taxon>
        <taxon>Endopterygota</taxon>
        <taxon>Coleoptera</taxon>
        <taxon>Polyphaga</taxon>
        <taxon>Cucujiformia</taxon>
        <taxon>Tenebrionidae</taxon>
        <taxon>Tenebrionidae incertae sedis</taxon>
        <taxon>Tribolium</taxon>
    </lineage>
</organism>
<protein>
    <submittedName>
        <fullName evidence="1">Uncharacterized protein</fullName>
    </submittedName>
</protein>
<accession>D6WWD9</accession>
<reference evidence="1 2" key="1">
    <citation type="journal article" date="2008" name="Nature">
        <title>The genome of the model beetle and pest Tribolium castaneum.</title>
        <authorList>
            <consortium name="Tribolium Genome Sequencing Consortium"/>
            <person name="Richards S."/>
            <person name="Gibbs R.A."/>
            <person name="Weinstock G.M."/>
            <person name="Brown S.J."/>
            <person name="Denell R."/>
            <person name="Beeman R.W."/>
            <person name="Gibbs R."/>
            <person name="Beeman R.W."/>
            <person name="Brown S.J."/>
            <person name="Bucher G."/>
            <person name="Friedrich M."/>
            <person name="Grimmelikhuijzen C.J."/>
            <person name="Klingler M."/>
            <person name="Lorenzen M."/>
            <person name="Richards S."/>
            <person name="Roth S."/>
            <person name="Schroder R."/>
            <person name="Tautz D."/>
            <person name="Zdobnov E.M."/>
            <person name="Muzny D."/>
            <person name="Gibbs R.A."/>
            <person name="Weinstock G.M."/>
            <person name="Attaway T."/>
            <person name="Bell S."/>
            <person name="Buhay C.J."/>
            <person name="Chandrabose M.N."/>
            <person name="Chavez D."/>
            <person name="Clerk-Blankenburg K.P."/>
            <person name="Cree A."/>
            <person name="Dao M."/>
            <person name="Davis C."/>
            <person name="Chacko J."/>
            <person name="Dinh H."/>
            <person name="Dugan-Rocha S."/>
            <person name="Fowler G."/>
            <person name="Garner T.T."/>
            <person name="Garnes J."/>
            <person name="Gnirke A."/>
            <person name="Hawes A."/>
            <person name="Hernandez J."/>
            <person name="Hines S."/>
            <person name="Holder M."/>
            <person name="Hume J."/>
            <person name="Jhangiani S.N."/>
            <person name="Joshi V."/>
            <person name="Khan Z.M."/>
            <person name="Jackson L."/>
            <person name="Kovar C."/>
            <person name="Kowis A."/>
            <person name="Lee S."/>
            <person name="Lewis L.R."/>
            <person name="Margolis J."/>
            <person name="Morgan M."/>
            <person name="Nazareth L.V."/>
            <person name="Nguyen N."/>
            <person name="Okwuonu G."/>
            <person name="Parker D."/>
            <person name="Richards S."/>
            <person name="Ruiz S.J."/>
            <person name="Santibanez J."/>
            <person name="Savard J."/>
            <person name="Scherer S.E."/>
            <person name="Schneider B."/>
            <person name="Sodergren E."/>
            <person name="Tautz D."/>
            <person name="Vattahil S."/>
            <person name="Villasana D."/>
            <person name="White C.S."/>
            <person name="Wright R."/>
            <person name="Park Y."/>
            <person name="Beeman R.W."/>
            <person name="Lord J."/>
            <person name="Oppert B."/>
            <person name="Lorenzen M."/>
            <person name="Brown S."/>
            <person name="Wang L."/>
            <person name="Savard J."/>
            <person name="Tautz D."/>
            <person name="Richards S."/>
            <person name="Weinstock G."/>
            <person name="Gibbs R.A."/>
            <person name="Liu Y."/>
            <person name="Worley K."/>
            <person name="Weinstock G."/>
            <person name="Elsik C.G."/>
            <person name="Reese J.T."/>
            <person name="Elhaik E."/>
            <person name="Landan G."/>
            <person name="Graur D."/>
            <person name="Arensburger P."/>
            <person name="Atkinson P."/>
            <person name="Beeman R.W."/>
            <person name="Beidler J."/>
            <person name="Brown S.J."/>
            <person name="Demuth J.P."/>
            <person name="Drury D.W."/>
            <person name="Du Y.Z."/>
            <person name="Fujiwara H."/>
            <person name="Lorenzen M."/>
            <person name="Maselli V."/>
            <person name="Osanai M."/>
            <person name="Park Y."/>
            <person name="Robertson H.M."/>
            <person name="Tu Z."/>
            <person name="Wang J.J."/>
            <person name="Wang S."/>
            <person name="Richards S."/>
            <person name="Song H."/>
            <person name="Zhang L."/>
            <person name="Sodergren E."/>
            <person name="Werner D."/>
            <person name="Stanke M."/>
            <person name="Morgenstern B."/>
            <person name="Solovyev V."/>
            <person name="Kosarev P."/>
            <person name="Brown G."/>
            <person name="Chen H.C."/>
            <person name="Ermolaeva O."/>
            <person name="Hlavina W."/>
            <person name="Kapustin Y."/>
            <person name="Kiryutin B."/>
            <person name="Kitts P."/>
            <person name="Maglott D."/>
            <person name="Pruitt K."/>
            <person name="Sapojnikov V."/>
            <person name="Souvorov A."/>
            <person name="Mackey A.J."/>
            <person name="Waterhouse R.M."/>
            <person name="Wyder S."/>
            <person name="Zdobnov E.M."/>
            <person name="Zdobnov E.M."/>
            <person name="Wyder S."/>
            <person name="Kriventseva E.V."/>
            <person name="Kadowaki T."/>
            <person name="Bork P."/>
            <person name="Aranda M."/>
            <person name="Bao R."/>
            <person name="Beermann A."/>
            <person name="Berns N."/>
            <person name="Bolognesi R."/>
            <person name="Bonneton F."/>
            <person name="Bopp D."/>
            <person name="Brown S.J."/>
            <person name="Bucher G."/>
            <person name="Butts T."/>
            <person name="Chaumot A."/>
            <person name="Denell R.E."/>
            <person name="Ferrier D.E."/>
            <person name="Friedrich M."/>
            <person name="Gordon C.M."/>
            <person name="Jindra M."/>
            <person name="Klingler M."/>
            <person name="Lan Q."/>
            <person name="Lattorff H.M."/>
            <person name="Laudet V."/>
            <person name="von Levetsow C."/>
            <person name="Liu Z."/>
            <person name="Lutz R."/>
            <person name="Lynch J.A."/>
            <person name="da Fonseca R.N."/>
            <person name="Posnien N."/>
            <person name="Reuter R."/>
            <person name="Roth S."/>
            <person name="Savard J."/>
            <person name="Schinko J.B."/>
            <person name="Schmitt C."/>
            <person name="Schoppmeier M."/>
            <person name="Schroder R."/>
            <person name="Shippy T.D."/>
            <person name="Simonnet F."/>
            <person name="Marques-Souza H."/>
            <person name="Tautz D."/>
            <person name="Tomoyasu Y."/>
            <person name="Trauner J."/>
            <person name="Van der Zee M."/>
            <person name="Vervoort M."/>
            <person name="Wittkopp N."/>
            <person name="Wimmer E.A."/>
            <person name="Yang X."/>
            <person name="Jones A.K."/>
            <person name="Sattelle D.B."/>
            <person name="Ebert P.R."/>
            <person name="Nelson D."/>
            <person name="Scott J.G."/>
            <person name="Beeman R.W."/>
            <person name="Muthukrishnan S."/>
            <person name="Kramer K.J."/>
            <person name="Arakane Y."/>
            <person name="Beeman R.W."/>
            <person name="Zhu Q."/>
            <person name="Hogenkamp D."/>
            <person name="Dixit R."/>
            <person name="Oppert B."/>
            <person name="Jiang H."/>
            <person name="Zou Z."/>
            <person name="Marshall J."/>
            <person name="Elpidina E."/>
            <person name="Vinokurov K."/>
            <person name="Oppert C."/>
            <person name="Zou Z."/>
            <person name="Evans J."/>
            <person name="Lu Z."/>
            <person name="Zhao P."/>
            <person name="Sumathipala N."/>
            <person name="Altincicek B."/>
            <person name="Vilcinskas A."/>
            <person name="Williams M."/>
            <person name="Hultmark D."/>
            <person name="Hetru C."/>
            <person name="Jiang H."/>
            <person name="Grimmelikhuijzen C.J."/>
            <person name="Hauser F."/>
            <person name="Cazzamali G."/>
            <person name="Williamson M."/>
            <person name="Park Y."/>
            <person name="Li B."/>
            <person name="Tanaka Y."/>
            <person name="Predel R."/>
            <person name="Neupert S."/>
            <person name="Schachtner J."/>
            <person name="Verleyen P."/>
            <person name="Raible F."/>
            <person name="Bork P."/>
            <person name="Friedrich M."/>
            <person name="Walden K.K."/>
            <person name="Robertson H.M."/>
            <person name="Angeli S."/>
            <person name="Foret S."/>
            <person name="Bucher G."/>
            <person name="Schuetz S."/>
            <person name="Maleszka R."/>
            <person name="Wimmer E.A."/>
            <person name="Beeman R.W."/>
            <person name="Lorenzen M."/>
            <person name="Tomoyasu Y."/>
            <person name="Miller S.C."/>
            <person name="Grossmann D."/>
            <person name="Bucher G."/>
        </authorList>
    </citation>
    <scope>NUCLEOTIDE SEQUENCE [LARGE SCALE GENOMIC DNA]</scope>
    <source>
        <strain evidence="1 2">Georgia GA2</strain>
    </source>
</reference>
<proteinExistence type="predicted"/>
<gene>
    <name evidence="1" type="primary">AUGUSTUS-3.0.2_05766</name>
    <name evidence="1" type="ORF">TcasGA2_TC005766</name>
</gene>
<reference evidence="1 2" key="2">
    <citation type="journal article" date="2010" name="Nucleic Acids Res.">
        <title>BeetleBase in 2010: revisions to provide comprehensive genomic information for Tribolium castaneum.</title>
        <authorList>
            <person name="Kim H.S."/>
            <person name="Murphy T."/>
            <person name="Xia J."/>
            <person name="Caragea D."/>
            <person name="Park Y."/>
            <person name="Beeman R.W."/>
            <person name="Lorenzen M.D."/>
            <person name="Butcher S."/>
            <person name="Manak J.R."/>
            <person name="Brown S.J."/>
        </authorList>
    </citation>
    <scope>GENOME REANNOTATION</scope>
    <source>
        <strain evidence="1 2">Georgia GA2</strain>
    </source>
</reference>
<sequence>MSLTCPLCQKKLSLKQVNYNLAVYICEDLKCKYPVGYECIVVERKLENMHENPAENDDLDDWIEDVVESKNDPSDWIDNLVEEAAKKASNEVTGDCDASDFDEILNLICG</sequence>
<evidence type="ECO:0000313" key="2">
    <source>
        <dbReference type="Proteomes" id="UP000007266"/>
    </source>
</evidence>
<name>D6WWD9_TRICA</name>
<dbReference type="InParanoid" id="D6WWD9"/>
<dbReference type="HOGENOM" id="CLU_2161607_0_0_1"/>
<keyword evidence="2" id="KW-1185">Reference proteome</keyword>
<evidence type="ECO:0000313" key="1">
    <source>
        <dbReference type="EMBL" id="EFA08148.2"/>
    </source>
</evidence>
<dbReference type="EMBL" id="KQ971361">
    <property type="protein sequence ID" value="EFA08148.2"/>
    <property type="molecule type" value="Genomic_DNA"/>
</dbReference>
<dbReference type="OrthoDB" id="6160353at2759"/>
<dbReference type="Proteomes" id="UP000007266">
    <property type="component" value="Linkage group 8"/>
</dbReference>
<dbReference type="AlphaFoldDB" id="D6WWD9"/>